<comment type="pathway">
    <text evidence="2">Glycan biosynthesis; alginate biosynthesis.</text>
</comment>
<comment type="caution">
    <text evidence="8">The sequence shown here is derived from an EMBL/GenBank/DDBJ whole genome shotgun (WGS) entry which is preliminary data.</text>
</comment>
<gene>
    <name evidence="8" type="ORF">OCV99_01700</name>
</gene>
<keyword evidence="3" id="KW-0808">Transferase</keyword>
<name>A0ABT2RIQ9_9FIRM</name>
<feature type="domain" description="AlgX/AlgJ SGNH hydrolase-like" evidence="7">
    <location>
        <begin position="109"/>
        <end position="242"/>
    </location>
</feature>
<reference evidence="8 9" key="1">
    <citation type="journal article" date="2021" name="ISME Commun">
        <title>Automated analysis of genomic sequences facilitates high-throughput and comprehensive description of bacteria.</title>
        <authorList>
            <person name="Hitch T.C.A."/>
        </authorList>
    </citation>
    <scope>NUCLEOTIDE SEQUENCE [LARGE SCALE GENOMIC DNA]</scope>
    <source>
        <strain evidence="8 9">Sanger_03</strain>
    </source>
</reference>
<evidence type="ECO:0000256" key="2">
    <source>
        <dbReference type="ARBA" id="ARBA00005182"/>
    </source>
</evidence>
<dbReference type="InterPro" id="IPR031811">
    <property type="entry name" value="ALGX/ALGJ_SGNH-like"/>
</dbReference>
<organism evidence="8 9">
    <name type="scientific">Dorea acetigenes</name>
    <dbReference type="NCBI Taxonomy" id="2981787"/>
    <lineage>
        <taxon>Bacteria</taxon>
        <taxon>Bacillati</taxon>
        <taxon>Bacillota</taxon>
        <taxon>Clostridia</taxon>
        <taxon>Lachnospirales</taxon>
        <taxon>Lachnospiraceae</taxon>
        <taxon>Dorea</taxon>
    </lineage>
</organism>
<evidence type="ECO:0000259" key="7">
    <source>
        <dbReference type="Pfam" id="PF16822"/>
    </source>
</evidence>
<keyword evidence="6" id="KW-0016">Alginate biosynthesis</keyword>
<sequence length="395" mass="45577">MGKKSRIAYLIPVCFLFILVGIGGLNAKAVLPLVEEKLALDEGYLKEGGSQLEEDYRTSFWKQREWVNLYGMIQNAMGKRLSGNMRFIRTDSGLMDYVTKESDVYPFAEEMLELKQVLDEKGVPLLYVQMPVREPEESSEPDILIRTRTYYSQIREITDAAGILCMDEEEILEGEEAPSRDEFYFKTDVHTTTQGEIWMANKIAEKLESEYRVAILDVIQEEDERFEIHSHPFAGNLVQSLGVYYVGIDEFEEYIPKEQPTYHLEDVFGGWYADGKYEEVIMNGYDQSSEDETYTYWITNYLRYGAGGYHVENLDSDGPSLLVICDSLCYRTLSYLSLECKNITVIDPRFIPADGTDYVKKALEDKMYDAAIYLHGTFYTTDHSMFGQWSLQEDN</sequence>
<dbReference type="Proteomes" id="UP001652431">
    <property type="component" value="Unassembled WGS sequence"/>
</dbReference>
<dbReference type="EMBL" id="JAOQJU010000001">
    <property type="protein sequence ID" value="MCU6685277.1"/>
    <property type="molecule type" value="Genomic_DNA"/>
</dbReference>
<evidence type="ECO:0000256" key="4">
    <source>
        <dbReference type="ARBA" id="ARBA00022729"/>
    </source>
</evidence>
<evidence type="ECO:0000256" key="6">
    <source>
        <dbReference type="ARBA" id="ARBA00022841"/>
    </source>
</evidence>
<proteinExistence type="predicted"/>
<evidence type="ECO:0000256" key="5">
    <source>
        <dbReference type="ARBA" id="ARBA00022764"/>
    </source>
</evidence>
<evidence type="ECO:0000313" key="8">
    <source>
        <dbReference type="EMBL" id="MCU6685277.1"/>
    </source>
</evidence>
<comment type="subcellular location">
    <subcellularLocation>
        <location evidence="1">Periplasm</location>
    </subcellularLocation>
</comment>
<keyword evidence="5" id="KW-0574">Periplasm</keyword>
<keyword evidence="4" id="KW-0732">Signal</keyword>
<dbReference type="RefSeq" id="WP_158367537.1">
    <property type="nucleotide sequence ID" value="NZ_JAOQJU010000001.1"/>
</dbReference>
<evidence type="ECO:0000256" key="1">
    <source>
        <dbReference type="ARBA" id="ARBA00004418"/>
    </source>
</evidence>
<protein>
    <recommendedName>
        <fullName evidence="7">AlgX/AlgJ SGNH hydrolase-like domain-containing protein</fullName>
    </recommendedName>
</protein>
<evidence type="ECO:0000313" key="9">
    <source>
        <dbReference type="Proteomes" id="UP001652431"/>
    </source>
</evidence>
<evidence type="ECO:0000256" key="3">
    <source>
        <dbReference type="ARBA" id="ARBA00022679"/>
    </source>
</evidence>
<accession>A0ABT2RIQ9</accession>
<dbReference type="SUPFAM" id="SSF52266">
    <property type="entry name" value="SGNH hydrolase"/>
    <property type="match status" value="1"/>
</dbReference>
<keyword evidence="9" id="KW-1185">Reference proteome</keyword>
<dbReference type="Pfam" id="PF16822">
    <property type="entry name" value="ALGX"/>
    <property type="match status" value="1"/>
</dbReference>